<dbReference type="Gene3D" id="3.30.830.10">
    <property type="entry name" value="Metalloenzyme, LuxS/M16 peptidase-like"/>
    <property type="match status" value="2"/>
</dbReference>
<evidence type="ECO:0000313" key="3">
    <source>
        <dbReference type="Proteomes" id="UP000434639"/>
    </source>
</evidence>
<dbReference type="PANTHER" id="PTHR11851:SF186">
    <property type="entry name" value="INACTIVE METALLOPROTEASE YMFF-RELATED"/>
    <property type="match status" value="1"/>
</dbReference>
<sequence>MAYFTENQSKVNGMTVHTIKTDKYKTNTLVLKMMAPLKEEDVTKRAILPYVLQRATERFRKTSELRNYLDELYGASLFADLSKKVENHIITFRMEAANEKFLSEKTPLLEDAIRLLSDILLRPLAANDRFDPEIVKEETRTLKQRIQAAYDDKMRYSNLRLVQEMCEGEPYALHVNGEIDQADSLTPESIYEYYQKSLKEDKLDLYLIGDFEEEEARGMIERHFDFPANAHAYPEKEPQSRKSIEPKEVIDEEDVKQGKLNIGYRTNCVYSDHGYYALQVFNGVFGGFSHSKLFINVREKASLAYYAASRVESHKGLLMVMSGIEVGNFDQAVTIIKEQMQAMKNGDFTEDDLAQTKGVIRNQLLETIDTSYGLSELLYQNAAANTERSFEELLDGISSVTKEEVIKAAEQIELDTIYFLKGTGA</sequence>
<dbReference type="AlphaFoldDB" id="A0A7X2V2L7"/>
<dbReference type="Proteomes" id="UP000434639">
    <property type="component" value="Unassembled WGS sequence"/>
</dbReference>
<reference evidence="2 3" key="1">
    <citation type="journal article" date="2017" name="Int. J. Syst. Evol. Microbiol.">
        <title>Bacillus mangrovi sp. nov., isolated from a sediment sample from a mangrove forest.</title>
        <authorList>
            <person name="Gupta V."/>
            <person name="Singh P.K."/>
            <person name="Korpole S."/>
            <person name="Tanuku N.R.S."/>
            <person name="Pinnaka A.K."/>
        </authorList>
    </citation>
    <scope>NUCLEOTIDE SEQUENCE [LARGE SCALE GENOMIC DNA]</scope>
    <source>
        <strain evidence="2 3">KCTC 33872</strain>
    </source>
</reference>
<comment type="caution">
    <text evidence="2">The sequence shown here is derived from an EMBL/GenBank/DDBJ whole genome shotgun (WGS) entry which is preliminary data.</text>
</comment>
<dbReference type="InterPro" id="IPR011249">
    <property type="entry name" value="Metalloenz_LuxS/M16"/>
</dbReference>
<name>A0A7X2V2L7_9BACI</name>
<dbReference type="PANTHER" id="PTHR11851">
    <property type="entry name" value="METALLOPROTEASE"/>
    <property type="match status" value="1"/>
</dbReference>
<evidence type="ECO:0000313" key="2">
    <source>
        <dbReference type="EMBL" id="MTH51780.1"/>
    </source>
</evidence>
<dbReference type="InterPro" id="IPR007863">
    <property type="entry name" value="Peptidase_M16_C"/>
</dbReference>
<keyword evidence="3" id="KW-1185">Reference proteome</keyword>
<dbReference type="InterPro" id="IPR050361">
    <property type="entry name" value="MPP/UQCRC_Complex"/>
</dbReference>
<organism evidence="2 3">
    <name type="scientific">Metabacillus mangrovi</name>
    <dbReference type="NCBI Taxonomy" id="1491830"/>
    <lineage>
        <taxon>Bacteria</taxon>
        <taxon>Bacillati</taxon>
        <taxon>Bacillota</taxon>
        <taxon>Bacilli</taxon>
        <taxon>Bacillales</taxon>
        <taxon>Bacillaceae</taxon>
        <taxon>Metabacillus</taxon>
    </lineage>
</organism>
<gene>
    <name evidence="2" type="ORF">GKZ89_00065</name>
</gene>
<dbReference type="OrthoDB" id="9762085at2"/>
<feature type="domain" description="Peptidase M16 C-terminal" evidence="1">
    <location>
        <begin position="184"/>
        <end position="357"/>
    </location>
</feature>
<proteinExistence type="predicted"/>
<dbReference type="EMBL" id="WMIB01000001">
    <property type="protein sequence ID" value="MTH51780.1"/>
    <property type="molecule type" value="Genomic_DNA"/>
</dbReference>
<accession>A0A7X2V2L7</accession>
<dbReference type="GO" id="GO:0046872">
    <property type="term" value="F:metal ion binding"/>
    <property type="evidence" value="ECO:0007669"/>
    <property type="project" value="InterPro"/>
</dbReference>
<dbReference type="NCBIfam" id="NF047422">
    <property type="entry name" value="YfmF_fam"/>
    <property type="match status" value="1"/>
</dbReference>
<protein>
    <submittedName>
        <fullName evidence="2">Insulinase family protein</fullName>
    </submittedName>
</protein>
<dbReference type="SUPFAM" id="SSF63411">
    <property type="entry name" value="LuxS/MPP-like metallohydrolase"/>
    <property type="match status" value="2"/>
</dbReference>
<evidence type="ECO:0000259" key="1">
    <source>
        <dbReference type="Pfam" id="PF05193"/>
    </source>
</evidence>
<dbReference type="RefSeq" id="WP_155110348.1">
    <property type="nucleotide sequence ID" value="NZ_WMIB01000001.1"/>
</dbReference>
<dbReference type="Pfam" id="PF05193">
    <property type="entry name" value="Peptidase_M16_C"/>
    <property type="match status" value="1"/>
</dbReference>